<dbReference type="CDD" id="cd09274">
    <property type="entry name" value="RNase_HI_RT_Ty3"/>
    <property type="match status" value="1"/>
</dbReference>
<evidence type="ECO:0000256" key="6">
    <source>
        <dbReference type="ARBA" id="ARBA00022918"/>
    </source>
</evidence>
<dbReference type="SUPFAM" id="SSF53098">
    <property type="entry name" value="Ribonuclease H-like"/>
    <property type="match status" value="1"/>
</dbReference>
<evidence type="ECO:0000256" key="8">
    <source>
        <dbReference type="SAM" id="MobiDB-lite"/>
    </source>
</evidence>
<dbReference type="GO" id="GO:0016787">
    <property type="term" value="F:hydrolase activity"/>
    <property type="evidence" value="ECO:0007669"/>
    <property type="project" value="UniProtKB-KW"/>
</dbReference>
<keyword evidence="6" id="KW-0695">RNA-directed DNA polymerase</keyword>
<dbReference type="PANTHER" id="PTHR35046">
    <property type="entry name" value="ZINC KNUCKLE (CCHC-TYPE) FAMILY PROTEIN"/>
    <property type="match status" value="1"/>
</dbReference>
<dbReference type="Gene3D" id="1.10.340.70">
    <property type="match status" value="1"/>
</dbReference>
<dbReference type="Pfam" id="PF03732">
    <property type="entry name" value="Retrotrans_gag"/>
    <property type="match status" value="1"/>
</dbReference>
<dbReference type="InterPro" id="IPR041588">
    <property type="entry name" value="Integrase_H2C2"/>
</dbReference>
<dbReference type="RefSeq" id="XP_056848903.1">
    <property type="nucleotide sequence ID" value="XM_056992923.1"/>
</dbReference>
<dbReference type="FunFam" id="1.10.340.70:FF:000001">
    <property type="entry name" value="Retrovirus-related Pol polyprotein from transposon gypsy-like Protein"/>
    <property type="match status" value="1"/>
</dbReference>
<dbReference type="PROSITE" id="PS50994">
    <property type="entry name" value="INTEGRASE"/>
    <property type="match status" value="1"/>
</dbReference>
<feature type="compositionally biased region" description="Basic and acidic residues" evidence="8">
    <location>
        <begin position="90"/>
        <end position="126"/>
    </location>
</feature>
<dbReference type="SUPFAM" id="SSF56672">
    <property type="entry name" value="DNA/RNA polymerases"/>
    <property type="match status" value="1"/>
</dbReference>
<dbReference type="InterPro" id="IPR036397">
    <property type="entry name" value="RNaseH_sf"/>
</dbReference>
<evidence type="ECO:0000256" key="1">
    <source>
        <dbReference type="ARBA" id="ARBA00022679"/>
    </source>
</evidence>
<keyword evidence="3" id="KW-0540">Nuclease</keyword>
<proteinExistence type="predicted"/>
<dbReference type="OrthoDB" id="1109949at2759"/>
<sequence>MGDLNGAAEINTQLQALQARQAQLTEALNALTAQMNLMGQGNRNQPNGQPAARRFGPYLNQPQSESEEDESEYEPPDRGGANQAARGGRRGRDVSPYQRRDESPDRRRDRDRNDDAAFQRGKDIKLKPPTFAGKVDPDAYITWEKRMEYIFEYYKYSEAKKIALAAAQLTDNALSWWDRDVAKSGPVWRAQNWIEMRTKLRARYIPSHYPRDLLKRFRKLSQGTKSVEEYFEEFEALRNRLEVDESEASMMSQFLEGLNDRIARKVERQPYEDFNDLLHYAVQAEGHIKRKNAATSRSKPAWSQPGSKGAEKNKSIEVENRFKKNQADTTRAGSSDQGKGQGKGHYARDCPNKRVMVLKADGEYESQDEAELETDASDEELVDYAETGELLVTRRSLSALFDPETVQRENIFHTRCSVEQKLGLIKTPHPRPYRLKWLNDETELKIAEQVVVSFSIGRYHDQVKCDVVPMQAGHILLGRPWQFDKETIHHGRTNVYSFCHNNKKHSLAPLSPQEVHDMQKSMDQAGKVLLMVFKEGCFAGFEAQELPGEMQDLMEKYKDVFPDDIPAGLPPIRGIEHQIDLVPGAPLPNRAAYRVNPEEAKELERQVQDLMDKGYIRESLSPCAVPVLLVPKKDGTWRILISGVDITNTFMRLMNEVLRPYISKFVVVYFDDILIYSQSLSDHVYHVEQGLKVDEEKIKAIQDWPTPTTIGHVRSFHGLASFYRRFVRDFSTIAAPMTYVIKKNSLLNFDKTFEIECDASGTGIGAVLTQGGRPVAFFSEKLSGAALNYPTYDKELYALVRSLETWLHYLLSKEFVIHTDHETLKHLRGQTTLKKRHARWLEFVETFPYVIKYKKGKDNVVADALSRRHTLISTIEAKIMGFEYIKDSYLTDPDFQEVFRKTTKMAAGPFYQQDGFLFKEKKLCIPQGSMRELLVREAHGGGHMGHFGRDKTLSVLTDHFFWPNMRKDVKNLCTKCIVCLKTKSMSHPYGLYMPLPIPDHPWMAHFIACNTTNDATQIANLFFKEVVRLHGMPRPIVSDRDTKFLSHFWKTLWGKLGTKLLFSTTCHPQTDGQTEVVNRTLSQLLRATVGKNLRNWLTCLPFIEFAYNHARHSTTDLSPFEVVYGFQPKTPLDLSPLPSPIYRSRDGAHKAEFVKTLHQRVKEKLEAQAAKVKARVDQKRKEVLFEPGDLVWLHMRPERFHEARKSKLSPRGTGPFRVLEKINDNAYKLDLPDDDVLRPEPFQGGGNDEAIQVEVPIIRRGPTTRSGTKAIREGFSKAVQQILDQDGQTGQNQLLIKEMVQLKIQDQAGSIEVQDSAGPIQFRSLVQNQAAFYFI</sequence>
<dbReference type="InterPro" id="IPR043502">
    <property type="entry name" value="DNA/RNA_pol_sf"/>
</dbReference>
<reference evidence="10" key="1">
    <citation type="journal article" date="2019" name="Database">
        <title>The radish genome database (RadishGD): an integrated information resource for radish genomics.</title>
        <authorList>
            <person name="Yu H.J."/>
            <person name="Baek S."/>
            <person name="Lee Y.J."/>
            <person name="Cho A."/>
            <person name="Mun J.H."/>
        </authorList>
    </citation>
    <scope>NUCLEOTIDE SEQUENCE [LARGE SCALE GENOMIC DNA]</scope>
    <source>
        <strain evidence="10">cv. WK10039</strain>
    </source>
</reference>
<dbReference type="GO" id="GO:0003964">
    <property type="term" value="F:RNA-directed DNA polymerase activity"/>
    <property type="evidence" value="ECO:0007669"/>
    <property type="project" value="UniProtKB-KW"/>
</dbReference>
<feature type="region of interest" description="Disordered" evidence="8">
    <location>
        <begin position="289"/>
        <end position="350"/>
    </location>
</feature>
<dbReference type="Gene3D" id="3.30.70.270">
    <property type="match status" value="2"/>
</dbReference>
<dbReference type="PANTHER" id="PTHR35046:SF9">
    <property type="entry name" value="RNA-DIRECTED DNA POLYMERASE"/>
    <property type="match status" value="1"/>
</dbReference>
<dbReference type="Gene3D" id="3.30.420.10">
    <property type="entry name" value="Ribonuclease H-like superfamily/Ribonuclease H"/>
    <property type="match status" value="1"/>
</dbReference>
<dbReference type="GeneID" id="130499034"/>
<accession>A0A9W3CBQ4</accession>
<keyword evidence="2" id="KW-0548">Nucleotidyltransferase</keyword>
<keyword evidence="5" id="KW-0378">Hydrolase</keyword>
<evidence type="ECO:0000313" key="11">
    <source>
        <dbReference type="RefSeq" id="XP_056848903.1"/>
    </source>
</evidence>
<evidence type="ECO:0000259" key="9">
    <source>
        <dbReference type="PROSITE" id="PS50994"/>
    </source>
</evidence>
<keyword evidence="7" id="KW-0175">Coiled coil</keyword>
<keyword evidence="10" id="KW-1185">Reference proteome</keyword>
<dbReference type="Pfam" id="PF17921">
    <property type="entry name" value="Integrase_H2C2"/>
    <property type="match status" value="1"/>
</dbReference>
<dbReference type="GO" id="GO:0004519">
    <property type="term" value="F:endonuclease activity"/>
    <property type="evidence" value="ECO:0007669"/>
    <property type="project" value="UniProtKB-KW"/>
</dbReference>
<feature type="compositionally biased region" description="Polar residues" evidence="8">
    <location>
        <begin position="38"/>
        <end position="48"/>
    </location>
</feature>
<dbReference type="InterPro" id="IPR041373">
    <property type="entry name" value="RT_RNaseH"/>
</dbReference>
<feature type="coiled-coil region" evidence="7">
    <location>
        <begin position="7"/>
        <end position="34"/>
    </location>
</feature>
<dbReference type="Pfam" id="PF17917">
    <property type="entry name" value="RT_RNaseH"/>
    <property type="match status" value="1"/>
</dbReference>
<dbReference type="InterPro" id="IPR001584">
    <property type="entry name" value="Integrase_cat-core"/>
</dbReference>
<organism evidence="10 11">
    <name type="scientific">Raphanus sativus</name>
    <name type="common">Radish</name>
    <name type="synonym">Raphanus raphanistrum var. sativus</name>
    <dbReference type="NCBI Taxonomy" id="3726"/>
    <lineage>
        <taxon>Eukaryota</taxon>
        <taxon>Viridiplantae</taxon>
        <taxon>Streptophyta</taxon>
        <taxon>Embryophyta</taxon>
        <taxon>Tracheophyta</taxon>
        <taxon>Spermatophyta</taxon>
        <taxon>Magnoliopsida</taxon>
        <taxon>eudicotyledons</taxon>
        <taxon>Gunneridae</taxon>
        <taxon>Pentapetalae</taxon>
        <taxon>rosids</taxon>
        <taxon>malvids</taxon>
        <taxon>Brassicales</taxon>
        <taxon>Brassicaceae</taxon>
        <taxon>Brassiceae</taxon>
        <taxon>Raphanus</taxon>
    </lineage>
</organism>
<reference evidence="11" key="2">
    <citation type="submission" date="2025-08" db="UniProtKB">
        <authorList>
            <consortium name="RefSeq"/>
        </authorList>
    </citation>
    <scope>IDENTIFICATION</scope>
    <source>
        <tissue evidence="11">Leaf</tissue>
    </source>
</reference>
<dbReference type="GO" id="GO:0003676">
    <property type="term" value="F:nucleic acid binding"/>
    <property type="evidence" value="ECO:0007669"/>
    <property type="project" value="InterPro"/>
</dbReference>
<keyword evidence="4" id="KW-0255">Endonuclease</keyword>
<dbReference type="KEGG" id="rsz:130499034"/>
<dbReference type="InterPro" id="IPR005162">
    <property type="entry name" value="Retrotrans_gag_dom"/>
</dbReference>
<evidence type="ECO:0000256" key="4">
    <source>
        <dbReference type="ARBA" id="ARBA00022759"/>
    </source>
</evidence>
<dbReference type="CDD" id="cd00303">
    <property type="entry name" value="retropepsin_like"/>
    <property type="match status" value="1"/>
</dbReference>
<name>A0A9W3CBQ4_RAPSA</name>
<evidence type="ECO:0000256" key="3">
    <source>
        <dbReference type="ARBA" id="ARBA00022722"/>
    </source>
</evidence>
<dbReference type="InterPro" id="IPR012337">
    <property type="entry name" value="RNaseH-like_sf"/>
</dbReference>
<dbReference type="Gene3D" id="3.10.10.10">
    <property type="entry name" value="HIV Type 1 Reverse Transcriptase, subunit A, domain 1"/>
    <property type="match status" value="1"/>
</dbReference>
<dbReference type="Proteomes" id="UP000504610">
    <property type="component" value="Chromosome 8"/>
</dbReference>
<feature type="compositionally biased region" description="Basic and acidic residues" evidence="8">
    <location>
        <begin position="309"/>
        <end position="326"/>
    </location>
</feature>
<dbReference type="InterPro" id="IPR056924">
    <property type="entry name" value="SH3_Tf2-1"/>
</dbReference>
<evidence type="ECO:0000256" key="7">
    <source>
        <dbReference type="SAM" id="Coils"/>
    </source>
</evidence>
<feature type="domain" description="Integrase catalytic" evidence="9">
    <location>
        <begin position="1014"/>
        <end position="1127"/>
    </location>
</feature>
<evidence type="ECO:0000256" key="5">
    <source>
        <dbReference type="ARBA" id="ARBA00022801"/>
    </source>
</evidence>
<feature type="compositionally biased region" description="Acidic residues" evidence="8">
    <location>
        <begin position="65"/>
        <end position="74"/>
    </location>
</feature>
<keyword evidence="1" id="KW-0808">Transferase</keyword>
<feature type="region of interest" description="Disordered" evidence="8">
    <location>
        <begin position="38"/>
        <end position="129"/>
    </location>
</feature>
<evidence type="ECO:0000256" key="2">
    <source>
        <dbReference type="ARBA" id="ARBA00022695"/>
    </source>
</evidence>
<dbReference type="GO" id="GO:0015074">
    <property type="term" value="P:DNA integration"/>
    <property type="evidence" value="ECO:0007669"/>
    <property type="project" value="InterPro"/>
</dbReference>
<evidence type="ECO:0000313" key="10">
    <source>
        <dbReference type="Proteomes" id="UP000504610"/>
    </source>
</evidence>
<protein>
    <submittedName>
        <fullName evidence="11">Uncharacterized protein LOC130499034</fullName>
    </submittedName>
</protein>
<dbReference type="Pfam" id="PF24626">
    <property type="entry name" value="SH3_Tf2-1"/>
    <property type="match status" value="1"/>
</dbReference>
<gene>
    <name evidence="11" type="primary">LOC130499034</name>
</gene>
<dbReference type="InterPro" id="IPR043128">
    <property type="entry name" value="Rev_trsase/Diguanyl_cyclase"/>
</dbReference>